<protein>
    <submittedName>
        <fullName evidence="1">Uncharacterized protein</fullName>
    </submittedName>
</protein>
<keyword evidence="2" id="KW-1185">Reference proteome</keyword>
<comment type="caution">
    <text evidence="1">The sequence shown here is derived from an EMBL/GenBank/DDBJ whole genome shotgun (WGS) entry which is preliminary data.</text>
</comment>
<dbReference type="RefSeq" id="XP_070906090.1">
    <property type="nucleotide sequence ID" value="XM_071043986.1"/>
</dbReference>
<accession>A0ABR4LBV6</accession>
<sequence length="153" mass="17154">MDLGNKIAMARATKLKSLEWNEAKLNARTQHVVYTGRLFNAMGSRLPSLARIRQCLHHTAALDRQQGLREAITTMAHSLKNESLTHIETIDGGLFSPLPFLNHKLIRLAMFEHPNPPDVRSIARPTVFQYPDSLKLGSAGQKTEIGPIYMRNA</sequence>
<organism evidence="1 2">
    <name type="scientific">Aspergillus pseudodeflectus</name>
    <dbReference type="NCBI Taxonomy" id="176178"/>
    <lineage>
        <taxon>Eukaryota</taxon>
        <taxon>Fungi</taxon>
        <taxon>Dikarya</taxon>
        <taxon>Ascomycota</taxon>
        <taxon>Pezizomycotina</taxon>
        <taxon>Eurotiomycetes</taxon>
        <taxon>Eurotiomycetidae</taxon>
        <taxon>Eurotiales</taxon>
        <taxon>Aspergillaceae</taxon>
        <taxon>Aspergillus</taxon>
        <taxon>Aspergillus subgen. Nidulantes</taxon>
    </lineage>
</organism>
<evidence type="ECO:0000313" key="1">
    <source>
        <dbReference type="EMBL" id="KAL2862000.1"/>
    </source>
</evidence>
<dbReference type="EMBL" id="JBFXLR010000001">
    <property type="protein sequence ID" value="KAL2862000.1"/>
    <property type="molecule type" value="Genomic_DNA"/>
</dbReference>
<name>A0ABR4LBV6_9EURO</name>
<reference evidence="1 2" key="1">
    <citation type="submission" date="2024-07" db="EMBL/GenBank/DDBJ databases">
        <title>Section-level genome sequencing and comparative genomics of Aspergillus sections Usti and Cavernicolus.</title>
        <authorList>
            <consortium name="Lawrence Berkeley National Laboratory"/>
            <person name="Nybo J.L."/>
            <person name="Vesth T.C."/>
            <person name="Theobald S."/>
            <person name="Frisvad J.C."/>
            <person name="Larsen T.O."/>
            <person name="Kjaerboelling I."/>
            <person name="Rothschild-Mancinelli K."/>
            <person name="Lyhne E.K."/>
            <person name="Kogle M.E."/>
            <person name="Barry K."/>
            <person name="Clum A."/>
            <person name="Na H."/>
            <person name="Ledsgaard L."/>
            <person name="Lin J."/>
            <person name="Lipzen A."/>
            <person name="Kuo A."/>
            <person name="Riley R."/>
            <person name="Mondo S."/>
            <person name="LaButti K."/>
            <person name="Haridas S."/>
            <person name="Pangalinan J."/>
            <person name="Salamov A.A."/>
            <person name="Simmons B.A."/>
            <person name="Magnuson J.K."/>
            <person name="Chen J."/>
            <person name="Drula E."/>
            <person name="Henrissat B."/>
            <person name="Wiebenga A."/>
            <person name="Lubbers R.J."/>
            <person name="Gomes A.C."/>
            <person name="Macurrencykelacurrency M.R."/>
            <person name="Stajich J."/>
            <person name="Grigoriev I.V."/>
            <person name="Mortensen U.H."/>
            <person name="De vries R.P."/>
            <person name="Baker S.E."/>
            <person name="Andersen M.R."/>
        </authorList>
    </citation>
    <scope>NUCLEOTIDE SEQUENCE [LARGE SCALE GENOMIC DNA]</scope>
    <source>
        <strain evidence="1 2">CBS 756.74</strain>
    </source>
</reference>
<dbReference type="GeneID" id="98159150"/>
<evidence type="ECO:0000313" key="2">
    <source>
        <dbReference type="Proteomes" id="UP001610444"/>
    </source>
</evidence>
<dbReference type="Proteomes" id="UP001610444">
    <property type="component" value="Unassembled WGS sequence"/>
</dbReference>
<proteinExistence type="predicted"/>
<gene>
    <name evidence="1" type="ORF">BJX68DRAFT_260800</name>
</gene>